<gene>
    <name evidence="2" type="ORF">E2C01_064884</name>
</gene>
<reference evidence="2 3" key="1">
    <citation type="submission" date="2019-05" db="EMBL/GenBank/DDBJ databases">
        <title>Another draft genome of Portunus trituberculatus and its Hox gene families provides insights of decapod evolution.</title>
        <authorList>
            <person name="Jeong J.-H."/>
            <person name="Song I."/>
            <person name="Kim S."/>
            <person name="Choi T."/>
            <person name="Kim D."/>
            <person name="Ryu S."/>
            <person name="Kim W."/>
        </authorList>
    </citation>
    <scope>NUCLEOTIDE SEQUENCE [LARGE SCALE GENOMIC DNA]</scope>
    <source>
        <tissue evidence="2">Muscle</tissue>
    </source>
</reference>
<proteinExistence type="predicted"/>
<accession>A0A5B7HE90</accession>
<feature type="compositionally biased region" description="Polar residues" evidence="1">
    <location>
        <begin position="1"/>
        <end position="17"/>
    </location>
</feature>
<dbReference type="EMBL" id="VSRR010031467">
    <property type="protein sequence ID" value="MPC70630.1"/>
    <property type="molecule type" value="Genomic_DNA"/>
</dbReference>
<dbReference type="AlphaFoldDB" id="A0A5B7HE90"/>
<protein>
    <submittedName>
        <fullName evidence="2">Uncharacterized protein</fullName>
    </submittedName>
</protein>
<feature type="region of interest" description="Disordered" evidence="1">
    <location>
        <begin position="1"/>
        <end position="42"/>
    </location>
</feature>
<sequence length="63" mass="6880">MHTTHSPSLPAPSSKQKQGPAPAHHLTLNMPPKRPATSPVMLPSIAKKKRKSLTLEIFFSPTK</sequence>
<organism evidence="2 3">
    <name type="scientific">Portunus trituberculatus</name>
    <name type="common">Swimming crab</name>
    <name type="synonym">Neptunus trituberculatus</name>
    <dbReference type="NCBI Taxonomy" id="210409"/>
    <lineage>
        <taxon>Eukaryota</taxon>
        <taxon>Metazoa</taxon>
        <taxon>Ecdysozoa</taxon>
        <taxon>Arthropoda</taxon>
        <taxon>Crustacea</taxon>
        <taxon>Multicrustacea</taxon>
        <taxon>Malacostraca</taxon>
        <taxon>Eumalacostraca</taxon>
        <taxon>Eucarida</taxon>
        <taxon>Decapoda</taxon>
        <taxon>Pleocyemata</taxon>
        <taxon>Brachyura</taxon>
        <taxon>Eubrachyura</taxon>
        <taxon>Portunoidea</taxon>
        <taxon>Portunidae</taxon>
        <taxon>Portuninae</taxon>
        <taxon>Portunus</taxon>
    </lineage>
</organism>
<keyword evidence="3" id="KW-1185">Reference proteome</keyword>
<dbReference type="Proteomes" id="UP000324222">
    <property type="component" value="Unassembled WGS sequence"/>
</dbReference>
<comment type="caution">
    <text evidence="2">The sequence shown here is derived from an EMBL/GenBank/DDBJ whole genome shotgun (WGS) entry which is preliminary data.</text>
</comment>
<evidence type="ECO:0000256" key="1">
    <source>
        <dbReference type="SAM" id="MobiDB-lite"/>
    </source>
</evidence>
<evidence type="ECO:0000313" key="2">
    <source>
        <dbReference type="EMBL" id="MPC70630.1"/>
    </source>
</evidence>
<name>A0A5B7HE90_PORTR</name>
<evidence type="ECO:0000313" key="3">
    <source>
        <dbReference type="Proteomes" id="UP000324222"/>
    </source>
</evidence>